<feature type="non-terminal residue" evidence="2">
    <location>
        <position position="1"/>
    </location>
</feature>
<organism evidence="2">
    <name type="scientific">marine sediment metagenome</name>
    <dbReference type="NCBI Taxonomy" id="412755"/>
    <lineage>
        <taxon>unclassified sequences</taxon>
        <taxon>metagenomes</taxon>
        <taxon>ecological metagenomes</taxon>
    </lineage>
</organism>
<proteinExistence type="predicted"/>
<accession>X1D9F1</accession>
<sequence length="56" mass="6133">TIEKIKNNPGAFAAVVIAVFFIIIFIAFMIKVFLSEGKTGGKNNMLSSPKDDTQQE</sequence>
<gene>
    <name evidence="2" type="ORF">S01H4_55142</name>
</gene>
<evidence type="ECO:0000313" key="2">
    <source>
        <dbReference type="EMBL" id="GAH17401.1"/>
    </source>
</evidence>
<dbReference type="EMBL" id="BART01031794">
    <property type="protein sequence ID" value="GAH17401.1"/>
    <property type="molecule type" value="Genomic_DNA"/>
</dbReference>
<keyword evidence="1" id="KW-1133">Transmembrane helix</keyword>
<reference evidence="2" key="1">
    <citation type="journal article" date="2014" name="Front. Microbiol.">
        <title>High frequency of phylogenetically diverse reductive dehalogenase-homologous genes in deep subseafloor sedimentary metagenomes.</title>
        <authorList>
            <person name="Kawai M."/>
            <person name="Futagami T."/>
            <person name="Toyoda A."/>
            <person name="Takaki Y."/>
            <person name="Nishi S."/>
            <person name="Hori S."/>
            <person name="Arai W."/>
            <person name="Tsubouchi T."/>
            <person name="Morono Y."/>
            <person name="Uchiyama I."/>
            <person name="Ito T."/>
            <person name="Fujiyama A."/>
            <person name="Inagaki F."/>
            <person name="Takami H."/>
        </authorList>
    </citation>
    <scope>NUCLEOTIDE SEQUENCE</scope>
    <source>
        <strain evidence="2">Expedition CK06-06</strain>
    </source>
</reference>
<dbReference type="AlphaFoldDB" id="X1D9F1"/>
<name>X1D9F1_9ZZZZ</name>
<feature type="transmembrane region" description="Helical" evidence="1">
    <location>
        <begin position="12"/>
        <end position="34"/>
    </location>
</feature>
<evidence type="ECO:0000256" key="1">
    <source>
        <dbReference type="SAM" id="Phobius"/>
    </source>
</evidence>
<keyword evidence="1" id="KW-0812">Transmembrane</keyword>
<comment type="caution">
    <text evidence="2">The sequence shown here is derived from an EMBL/GenBank/DDBJ whole genome shotgun (WGS) entry which is preliminary data.</text>
</comment>
<protein>
    <submittedName>
        <fullName evidence="2">Uncharacterized protein</fullName>
    </submittedName>
</protein>
<keyword evidence="1" id="KW-0472">Membrane</keyword>